<reference evidence="1 2" key="1">
    <citation type="submission" date="2017-05" db="EMBL/GenBank/DDBJ databases">
        <title>The draft genome sequence of Idiomarina salinarum WNB302.</title>
        <authorList>
            <person name="Sun Y."/>
            <person name="Chen B."/>
            <person name="Du Z."/>
        </authorList>
    </citation>
    <scope>NUCLEOTIDE SEQUENCE [LARGE SCALE GENOMIC DNA]</scope>
    <source>
        <strain evidence="1 2">WNB302</strain>
    </source>
</reference>
<name>A0A265UNT6_9FLAO</name>
<accession>A0A265UNT6</accession>
<organism evidence="1 2">
    <name type="scientific">Winogradskyella aurantia</name>
    <dbReference type="NCBI Taxonomy" id="1915063"/>
    <lineage>
        <taxon>Bacteria</taxon>
        <taxon>Pseudomonadati</taxon>
        <taxon>Bacteroidota</taxon>
        <taxon>Flavobacteriia</taxon>
        <taxon>Flavobacteriales</taxon>
        <taxon>Flavobacteriaceae</taxon>
        <taxon>Winogradskyella</taxon>
    </lineage>
</organism>
<dbReference type="Proteomes" id="UP000216840">
    <property type="component" value="Unassembled WGS sequence"/>
</dbReference>
<evidence type="ECO:0000313" key="1">
    <source>
        <dbReference type="EMBL" id="OZV66909.1"/>
    </source>
</evidence>
<dbReference type="RefSeq" id="WP_094969309.1">
    <property type="nucleotide sequence ID" value="NZ_NGJN01000008.1"/>
</dbReference>
<comment type="caution">
    <text evidence="1">The sequence shown here is derived from an EMBL/GenBank/DDBJ whole genome shotgun (WGS) entry which is preliminary data.</text>
</comment>
<dbReference type="Gene3D" id="1.10.1660.10">
    <property type="match status" value="1"/>
</dbReference>
<dbReference type="Pfam" id="PF13591">
    <property type="entry name" value="MerR_2"/>
    <property type="match status" value="1"/>
</dbReference>
<gene>
    <name evidence="1" type="ORF">CA834_13810</name>
</gene>
<dbReference type="OrthoDB" id="1494789at2"/>
<proteinExistence type="predicted"/>
<dbReference type="EMBL" id="NGJN01000008">
    <property type="protein sequence ID" value="OZV66909.1"/>
    <property type="molecule type" value="Genomic_DNA"/>
</dbReference>
<evidence type="ECO:0000313" key="2">
    <source>
        <dbReference type="Proteomes" id="UP000216840"/>
    </source>
</evidence>
<protein>
    <submittedName>
        <fullName evidence="1">MerR family transcriptional regulator</fullName>
    </submittedName>
</protein>
<sequence length="98" mass="11860">MTNDYLIPLPDLCTQYEMEMSFFINLEEYGLIEFISVEETYFIHKDHIVNLEKILRLHQELNLNLEGIDTVFNLLHKIDILKTELNDVKNRLRRYENE</sequence>
<dbReference type="AlphaFoldDB" id="A0A265UNT6"/>
<keyword evidence="2" id="KW-1185">Reference proteome</keyword>